<dbReference type="OrthoDB" id="9789573at2"/>
<dbReference type="RefSeq" id="WP_111436360.1">
    <property type="nucleotide sequence ID" value="NZ_JACIGG010000024.1"/>
</dbReference>
<dbReference type="InterPro" id="IPR015946">
    <property type="entry name" value="KH_dom-like_a/b"/>
</dbReference>
<dbReference type="EMBL" id="NPEV01000065">
    <property type="protein sequence ID" value="RAI24852.1"/>
    <property type="molecule type" value="Genomic_DNA"/>
</dbReference>
<dbReference type="InterPro" id="IPR029058">
    <property type="entry name" value="AB_hydrolase_fold"/>
</dbReference>
<evidence type="ECO:0000313" key="2">
    <source>
        <dbReference type="EMBL" id="RAI24852.1"/>
    </source>
</evidence>
<evidence type="ECO:0000313" key="3">
    <source>
        <dbReference type="Proteomes" id="UP000249299"/>
    </source>
</evidence>
<organism evidence="2 3">
    <name type="scientific">Rhodobium orientis</name>
    <dbReference type="NCBI Taxonomy" id="34017"/>
    <lineage>
        <taxon>Bacteria</taxon>
        <taxon>Pseudomonadati</taxon>
        <taxon>Pseudomonadota</taxon>
        <taxon>Alphaproteobacteria</taxon>
        <taxon>Hyphomicrobiales</taxon>
        <taxon>Rhodobiaceae</taxon>
        <taxon>Rhodobium</taxon>
    </lineage>
</organism>
<feature type="domain" description="Serine aminopeptidase S33" evidence="1">
    <location>
        <begin position="48"/>
        <end position="138"/>
    </location>
</feature>
<proteinExistence type="predicted"/>
<dbReference type="PANTHER" id="PTHR39624:SF2">
    <property type="entry name" value="OSMC-LIKE PROTEIN"/>
    <property type="match status" value="1"/>
</dbReference>
<dbReference type="Pfam" id="PF12146">
    <property type="entry name" value="Hydrolase_4"/>
    <property type="match status" value="1"/>
</dbReference>
<dbReference type="PANTHER" id="PTHR39624">
    <property type="entry name" value="PROTEIN INVOLVED IN RIMO-MEDIATED BETA-METHYLTHIOLATION OF RIBOSOMAL PROTEIN S12 YCAO"/>
    <property type="match status" value="1"/>
</dbReference>
<dbReference type="InterPro" id="IPR036102">
    <property type="entry name" value="OsmC/Ohrsf"/>
</dbReference>
<sequence length="411" mass="44183">MSAEVQRISFKGSLDKPLAARLDLPAGTVRATALFAHCFTCSKDLAAVRRIAGELARNGFAVLRFDFTGLGSSEGEFANTDFSSNVGDILAAAEYLRSNFEAPKLLVGHSLGGAAVLAAAAGVPEAVAVATIGAPADADHVTRAFHAHLDEIERTGAATVTLAGREFRIREDFLRDVRGQSVRDCVKEMKKALLILHAPRDEVVDIENATALFVAARHPKSFISLDTADHLISDPSDAAYAAEVIAAWAGRYVGAEPPAKDPHEKAVRVSETGEGTFQAYVQAGRHRLLADEPEGYGGDDTGPSPYDYLSVALGACTTMTLRMYADHKKLPVEHISVEVSHGKVHAADCEDCSEEVRGRDGKIDRFERMISIDGDLDDDTRERLRQIADRCPVHKTLHAGAAVVTRLVDSD</sequence>
<accession>A0A327JJ73</accession>
<gene>
    <name evidence="2" type="ORF">CH339_20945</name>
</gene>
<dbReference type="InterPro" id="IPR022742">
    <property type="entry name" value="Hydrolase_4"/>
</dbReference>
<evidence type="ECO:0000259" key="1">
    <source>
        <dbReference type="Pfam" id="PF12146"/>
    </source>
</evidence>
<dbReference type="SUPFAM" id="SSF53474">
    <property type="entry name" value="alpha/beta-Hydrolases"/>
    <property type="match status" value="1"/>
</dbReference>
<dbReference type="SUPFAM" id="SSF82784">
    <property type="entry name" value="OsmC-like"/>
    <property type="match status" value="1"/>
</dbReference>
<reference evidence="2 3" key="1">
    <citation type="submission" date="2017-07" db="EMBL/GenBank/DDBJ databases">
        <title>Draft Genome Sequences of Select Purple Nonsulfur Bacteria.</title>
        <authorList>
            <person name="Lasarre B."/>
            <person name="Mckinlay J.B."/>
        </authorList>
    </citation>
    <scope>NUCLEOTIDE SEQUENCE [LARGE SCALE GENOMIC DNA]</scope>
    <source>
        <strain evidence="2 3">DSM 11290</strain>
    </source>
</reference>
<name>A0A327JJ73_9HYPH</name>
<dbReference type="Gene3D" id="3.40.50.1820">
    <property type="entry name" value="alpha/beta hydrolase"/>
    <property type="match status" value="1"/>
</dbReference>
<dbReference type="Pfam" id="PF02566">
    <property type="entry name" value="OsmC"/>
    <property type="match status" value="1"/>
</dbReference>
<dbReference type="Gene3D" id="3.30.300.20">
    <property type="match status" value="1"/>
</dbReference>
<dbReference type="AlphaFoldDB" id="A0A327JJ73"/>
<comment type="caution">
    <text evidence="2">The sequence shown here is derived from an EMBL/GenBank/DDBJ whole genome shotgun (WGS) entry which is preliminary data.</text>
</comment>
<dbReference type="Proteomes" id="UP000249299">
    <property type="component" value="Unassembled WGS sequence"/>
</dbReference>
<keyword evidence="3" id="KW-1185">Reference proteome</keyword>
<protein>
    <submittedName>
        <fullName evidence="2">Osmotically inducible protein C</fullName>
    </submittedName>
</protein>
<dbReference type="InterPro" id="IPR003718">
    <property type="entry name" value="OsmC/Ohr_fam"/>
</dbReference>